<evidence type="ECO:0000313" key="1">
    <source>
        <dbReference type="EMBL" id="VVC34523.1"/>
    </source>
</evidence>
<dbReference type="EMBL" id="CABPRJ010000998">
    <property type="protein sequence ID" value="VVC34523.1"/>
    <property type="molecule type" value="Genomic_DNA"/>
</dbReference>
<sequence>MKGQNTTIIQNHKLMSYGIYVNEEDDISTELLEEFDIPTEPIIYRGTGDEPDVARHFVEQIVNIGKKVTKLLKTNKPIIMTAEEVQRYVTCQHCNLCNGGFSAANSKIADHNNLSGKYQQKLSNTCNLKCQTLKLVPCFFYNLSNYESYFIVTELGWGKLEEDTLTEKEDFYSTLTKKNIEKNEYVHARKVWGNFGYRTLGEYSDLYVFENFRDICMMSYNLVQAYYYTAPGFNYDVTLKYTRIGLELLSDYDMLLMFERGIHGDFVQPSMRYVKANNITVEDYDKMKEDS</sequence>
<proteinExistence type="predicted"/>
<accession>A0A5E4MQF7</accession>
<dbReference type="PANTHER" id="PTHR31511:SF12">
    <property type="entry name" value="RHO TERMINATION FACTOR N-TERMINAL DOMAIN-CONTAINING PROTEIN"/>
    <property type="match status" value="1"/>
</dbReference>
<name>A0A5E4MQF7_9HEMI</name>
<dbReference type="Proteomes" id="UP000325440">
    <property type="component" value="Unassembled WGS sequence"/>
</dbReference>
<evidence type="ECO:0000313" key="2">
    <source>
        <dbReference type="Proteomes" id="UP000325440"/>
    </source>
</evidence>
<dbReference type="AlphaFoldDB" id="A0A5E4MQF7"/>
<dbReference type="PANTHER" id="PTHR31511">
    <property type="entry name" value="PROTEIN CBG23764"/>
    <property type="match status" value="1"/>
</dbReference>
<reference evidence="1 2" key="1">
    <citation type="submission" date="2019-08" db="EMBL/GenBank/DDBJ databases">
        <authorList>
            <person name="Alioto T."/>
            <person name="Alioto T."/>
            <person name="Gomez Garrido J."/>
        </authorList>
    </citation>
    <scope>NUCLEOTIDE SEQUENCE [LARGE SCALE GENOMIC DNA]</scope>
</reference>
<organism evidence="1 2">
    <name type="scientific">Cinara cedri</name>
    <dbReference type="NCBI Taxonomy" id="506608"/>
    <lineage>
        <taxon>Eukaryota</taxon>
        <taxon>Metazoa</taxon>
        <taxon>Ecdysozoa</taxon>
        <taxon>Arthropoda</taxon>
        <taxon>Hexapoda</taxon>
        <taxon>Insecta</taxon>
        <taxon>Pterygota</taxon>
        <taxon>Neoptera</taxon>
        <taxon>Paraneoptera</taxon>
        <taxon>Hemiptera</taxon>
        <taxon>Sternorrhyncha</taxon>
        <taxon>Aphidomorpha</taxon>
        <taxon>Aphidoidea</taxon>
        <taxon>Aphididae</taxon>
        <taxon>Lachninae</taxon>
        <taxon>Cinara</taxon>
    </lineage>
</organism>
<protein>
    <submittedName>
        <fullName evidence="1">Ribonuclease H-like domain</fullName>
    </submittedName>
</protein>
<gene>
    <name evidence="1" type="ORF">CINCED_3A008743</name>
</gene>
<dbReference type="OrthoDB" id="414982at2759"/>
<keyword evidence="2" id="KW-1185">Reference proteome</keyword>